<name>A0A249MW43_SPHXE</name>
<dbReference type="SUPFAM" id="SSF52266">
    <property type="entry name" value="SGNH hydrolase"/>
    <property type="match status" value="1"/>
</dbReference>
<dbReference type="Gene3D" id="3.40.50.1110">
    <property type="entry name" value="SGNH hydrolase"/>
    <property type="match status" value="1"/>
</dbReference>
<evidence type="ECO:0000313" key="1">
    <source>
        <dbReference type="EMBL" id="ASY45377.1"/>
    </source>
</evidence>
<accession>A0A249MW43</accession>
<sequence length="429" mass="44431">MIGIGLSLGLGARSGGGGAPAPVKSWQIIGQYNDTGFAAQGSNASSVQVVTRKRDIPNIDLEAVRSLEQTFFVGASSGGVDTTITNVVNIEHKLSNASTQLAISPSPVAVPAFEGAYPVLEYTGAIPAGSTLYLDKKATVPTSGQNTGPQTLIYSNQGAASAVGRKAGSTVTFDTTGLSTGTGSLLCPITIGYGVHLYPTFGAIGDSIISSNGETSDGDGGAVGVEGRTVQGGAWMRRANYLAQVVAGRTVPLRLLSRPSAQMTGMRSSSGAGGAKRRASYPYFNHLIIQMGTNDLGNSRTAAQLKADIEAEIVAYRAAWAAANPTLPCYVIVCTVTPRGSTAYNVPVGFAAQIVEHNYNVRHGLIVGSNGYLDPNIAVADSVDETIWASASYCGASDFLHPVSLGYNLIAVSEAPYLALNSSPWRTFL</sequence>
<organism evidence="1 2">
    <name type="scientific">Sphingobium xenophagum</name>
    <dbReference type="NCBI Taxonomy" id="121428"/>
    <lineage>
        <taxon>Bacteria</taxon>
        <taxon>Pseudomonadati</taxon>
        <taxon>Pseudomonadota</taxon>
        <taxon>Alphaproteobacteria</taxon>
        <taxon>Sphingomonadales</taxon>
        <taxon>Sphingomonadaceae</taxon>
        <taxon>Sphingobium</taxon>
    </lineage>
</organism>
<dbReference type="GO" id="GO:0016788">
    <property type="term" value="F:hydrolase activity, acting on ester bonds"/>
    <property type="evidence" value="ECO:0007669"/>
    <property type="project" value="UniProtKB-ARBA"/>
</dbReference>
<dbReference type="Proteomes" id="UP000217141">
    <property type="component" value="Chromosome I"/>
</dbReference>
<dbReference type="KEGG" id="shyd:CJD35_13740"/>
<proteinExistence type="predicted"/>
<evidence type="ECO:0000313" key="2">
    <source>
        <dbReference type="Proteomes" id="UP000217141"/>
    </source>
</evidence>
<protein>
    <submittedName>
        <fullName evidence="1">Uncharacterized protein</fullName>
    </submittedName>
</protein>
<dbReference type="InterPro" id="IPR036514">
    <property type="entry name" value="SGNH_hydro_sf"/>
</dbReference>
<dbReference type="EMBL" id="CP022745">
    <property type="protein sequence ID" value="ASY45377.1"/>
    <property type="molecule type" value="Genomic_DNA"/>
</dbReference>
<dbReference type="AlphaFoldDB" id="A0A249MW43"/>
<reference evidence="1 2" key="1">
    <citation type="submission" date="2017-08" db="EMBL/GenBank/DDBJ databases">
        <title>Whole Genome Sequence of Sphingobium hydrophobicum C1: Insights into Adaption to the Electronic-waste Contaminated Sediment.</title>
        <authorList>
            <person name="Song D."/>
            <person name="Chen X."/>
            <person name="Xu M."/>
        </authorList>
    </citation>
    <scope>NUCLEOTIDE SEQUENCE [LARGE SCALE GENOMIC DNA]</scope>
    <source>
        <strain evidence="1 2">C1</strain>
    </source>
</reference>
<gene>
    <name evidence="1" type="ORF">CJD35_13740</name>
</gene>
<dbReference type="RefSeq" id="WP_095687159.1">
    <property type="nucleotide sequence ID" value="NZ_CP022745.1"/>
</dbReference>